<evidence type="ECO:0000313" key="3">
    <source>
        <dbReference type="EMBL" id="WAI00851.1"/>
    </source>
</evidence>
<keyword evidence="1" id="KW-0812">Transmembrane</keyword>
<proteinExistence type="predicted"/>
<evidence type="ECO:0000259" key="2">
    <source>
        <dbReference type="Pfam" id="PF00535"/>
    </source>
</evidence>
<evidence type="ECO:0000256" key="1">
    <source>
        <dbReference type="SAM" id="Phobius"/>
    </source>
</evidence>
<feature type="transmembrane region" description="Helical" evidence="1">
    <location>
        <begin position="264"/>
        <end position="291"/>
    </location>
</feature>
<dbReference type="KEGG" id="mou:OU421_10570"/>
<dbReference type="RefSeq" id="WP_268186056.1">
    <property type="nucleotide sequence ID" value="NZ_CP113361.1"/>
</dbReference>
<dbReference type="CDD" id="cd04179">
    <property type="entry name" value="DPM_DPG-synthase_like"/>
    <property type="match status" value="1"/>
</dbReference>
<dbReference type="Pfam" id="PF00535">
    <property type="entry name" value="Glycos_transf_2"/>
    <property type="match status" value="1"/>
</dbReference>
<dbReference type="SUPFAM" id="SSF53448">
    <property type="entry name" value="Nucleotide-diphospho-sugar transferases"/>
    <property type="match status" value="1"/>
</dbReference>
<name>A0A9X9T7X3_METOG</name>
<dbReference type="InterPro" id="IPR050256">
    <property type="entry name" value="Glycosyltransferase_2"/>
</dbReference>
<feature type="transmembrane region" description="Helical" evidence="1">
    <location>
        <begin position="231"/>
        <end position="252"/>
    </location>
</feature>
<accession>A0A9X9T7X3</accession>
<dbReference type="InterPro" id="IPR029044">
    <property type="entry name" value="Nucleotide-diphossugar_trans"/>
</dbReference>
<dbReference type="PANTHER" id="PTHR48090">
    <property type="entry name" value="UNDECAPRENYL-PHOSPHATE 4-DEOXY-4-FORMAMIDO-L-ARABINOSE TRANSFERASE-RELATED"/>
    <property type="match status" value="1"/>
</dbReference>
<dbReference type="InterPro" id="IPR001173">
    <property type="entry name" value="Glyco_trans_2-like"/>
</dbReference>
<dbReference type="GeneID" id="76835550"/>
<keyword evidence="1" id="KW-1133">Transmembrane helix</keyword>
<keyword evidence="1" id="KW-0472">Membrane</keyword>
<gene>
    <name evidence="3" type="ORF">OU421_10570</name>
</gene>
<dbReference type="Proteomes" id="UP001163096">
    <property type="component" value="Chromosome"/>
</dbReference>
<protein>
    <submittedName>
        <fullName evidence="3">Glycosyltransferase family 2 protein</fullName>
    </submittedName>
</protein>
<organism evidence="3 4">
    <name type="scientific">Methanogenium organophilum</name>
    <dbReference type="NCBI Taxonomy" id="2199"/>
    <lineage>
        <taxon>Archaea</taxon>
        <taxon>Methanobacteriati</taxon>
        <taxon>Methanobacteriota</taxon>
        <taxon>Stenosarchaea group</taxon>
        <taxon>Methanomicrobia</taxon>
        <taxon>Methanomicrobiales</taxon>
        <taxon>Methanomicrobiaceae</taxon>
        <taxon>Methanogenium</taxon>
    </lineage>
</organism>
<keyword evidence="4" id="KW-1185">Reference proteome</keyword>
<sequence>MIIAAMPAYNEEQCIAQTILGAKKYVDTVLIVDDGSSDATVEIAKALGAMVIQHKTNKGYGGALQTIFRTAEELNADILIILDADGQHNPDDIPKFLNAFKSRECDLIIGSRFLNEAKDSIPGYRKVGMKVLDTATNFAASSTLPNVSDSQSGFRAYNKKAIKTISPTLSGNGMSAGSEILLHASEATLQICEVPIHVRYDLEETSSENPVKHGMMVLYNIIGYISLKRPLWFFGLPGTILTIGGFAVGIYVLSELHNYGIFHYVMAILCVLAMIFGMLLFTSGLILNSIVKLIQMNK</sequence>
<dbReference type="EMBL" id="CP113361">
    <property type="protein sequence ID" value="WAI00851.1"/>
    <property type="molecule type" value="Genomic_DNA"/>
</dbReference>
<feature type="domain" description="Glycosyltransferase 2-like" evidence="2">
    <location>
        <begin position="5"/>
        <end position="163"/>
    </location>
</feature>
<dbReference type="Gene3D" id="3.90.550.10">
    <property type="entry name" value="Spore Coat Polysaccharide Biosynthesis Protein SpsA, Chain A"/>
    <property type="match status" value="1"/>
</dbReference>
<reference evidence="3" key="1">
    <citation type="submission" date="2022-11" db="EMBL/GenBank/DDBJ databases">
        <title>Complete genome sequence of Methanogenium organophilum DSM 3596.</title>
        <authorList>
            <person name="Chen S.-C."/>
            <person name="Lai S.-J."/>
            <person name="You Y.-T."/>
        </authorList>
    </citation>
    <scope>NUCLEOTIDE SEQUENCE</scope>
    <source>
        <strain evidence="3">DSM 3596</strain>
    </source>
</reference>
<dbReference type="PANTHER" id="PTHR48090:SF7">
    <property type="entry name" value="RFBJ PROTEIN"/>
    <property type="match status" value="1"/>
</dbReference>
<evidence type="ECO:0000313" key="4">
    <source>
        <dbReference type="Proteomes" id="UP001163096"/>
    </source>
</evidence>
<dbReference type="AlphaFoldDB" id="A0A9X9T7X3"/>